<feature type="chain" id="PRO_5035238339" description="Interleukin-4 receptor subunit alpha" evidence="13">
    <location>
        <begin position="31"/>
        <end position="663"/>
    </location>
</feature>
<dbReference type="InterPro" id="IPR015319">
    <property type="entry name" value="IL-4_rcpt-alpha_N"/>
</dbReference>
<evidence type="ECO:0000256" key="4">
    <source>
        <dbReference type="ARBA" id="ARBA00022692"/>
    </source>
</evidence>
<sequence>MGWLWTEFLSSVGCLVLLWVSGSGSVTVLGEPTCFSDYIQNSTCEWYLDGPVDCRAQLHLSYWLDFEISENKTCTPENIASSVCLCRLTIEEPVLKDTYLLVLRAEEQVLWHGSFRPSDNGLGHSMPQGLAAPLLLLILQGARGCLDLTCYTNYLWTVTCVLKTQTLHPYTLSLTWQDEYEELQDKETSCSLHRSDHNATHVLYTCHMPLSGFMADDVFIVNKMNHSDNSSQECGSFVLAENIKPARPFNVTVTFSGRYDISWRSDYYEDPAFYVLRGKLQYELQYRNLKDPYAVRPVTKLISVDSNNVSLLAEDFHKDSTYQLQVRAAPQPGTLFRGIWSEWSDPVIFQTQAGEPEADLDPHLLLLLLLLFVLVPCLIFLGLKIDLPWRLWKKVWLPVPSPESFFQPLYKEHSGNFKKWVDTPFTASSLELTPQSPTATSVLQVHNSCSPSYPAKEKKFLGPPGLEEQLECDGMSELGHCCTVPLAAGPGPSAYSEERDRPYGLVSIDTVTVGDAEGPCAWPYGCGDDGYPALNLDAGPESGPNVEDLLLVTNTTFLSCGCVSGGGLRLGGTPGSLLDRLRLPLAQERDWTAGPPWRTGSPGGGSESEAGSPPGLDMDTFDSGFAGSDCGSPVESDEGPPRSYIRQWVVRTPPPVDSGAQAS</sequence>
<reference evidence="15" key="1">
    <citation type="submission" date="2020-03" db="EMBL/GenBank/DDBJ databases">
        <title>Studies in the Genomics of Life Span.</title>
        <authorList>
            <person name="Glass D."/>
        </authorList>
    </citation>
    <scope>NUCLEOTIDE SEQUENCE</scope>
    <source>
        <strain evidence="15">LTLLF</strain>
        <tissue evidence="15">Muscle</tissue>
    </source>
</reference>
<dbReference type="InterPro" id="IPR003961">
    <property type="entry name" value="FN3_dom"/>
</dbReference>
<dbReference type="AlphaFoldDB" id="A0A8J6FZE2"/>
<feature type="transmembrane region" description="Helical" evidence="12">
    <location>
        <begin position="364"/>
        <end position="383"/>
    </location>
</feature>
<keyword evidence="4 12" id="KW-0812">Transmembrane</keyword>
<gene>
    <name evidence="15" type="ORF">LTLLF_189740</name>
</gene>
<evidence type="ECO:0000256" key="13">
    <source>
        <dbReference type="SAM" id="SignalP"/>
    </source>
</evidence>
<keyword evidence="9" id="KW-0325">Glycoprotein</keyword>
<evidence type="ECO:0000256" key="5">
    <source>
        <dbReference type="ARBA" id="ARBA00022729"/>
    </source>
</evidence>
<evidence type="ECO:0000256" key="10">
    <source>
        <dbReference type="ARBA" id="ARBA00025115"/>
    </source>
</evidence>
<comment type="subcellular location">
    <subcellularLocation>
        <location evidence="1">Membrane</location>
        <topology evidence="1">Single-pass type I membrane protein</topology>
    </subcellularLocation>
</comment>
<comment type="function">
    <text evidence="10">Receptor for both interleukin 4 and interleukin 13. Couples to the JAK1/2/3-STAT6 pathway. The IL4 response is involved in promoting Th2 differentiation. The IL4/IL13 responses are involved in regulating IgE production and, chemokine and mucus production at sites of allergic inflammation. In certain cell types, can signal through activation of insulin receptor substrates, IRS1/IRS2.</text>
</comment>
<evidence type="ECO:0000256" key="8">
    <source>
        <dbReference type="ARBA" id="ARBA00023170"/>
    </source>
</evidence>
<feature type="signal peptide" evidence="13">
    <location>
        <begin position="1"/>
        <end position="30"/>
    </location>
</feature>
<evidence type="ECO:0000256" key="2">
    <source>
        <dbReference type="ARBA" id="ARBA00008280"/>
    </source>
</evidence>
<organism evidence="15 16">
    <name type="scientific">Microtus ochrogaster</name>
    <name type="common">Prairie vole</name>
    <dbReference type="NCBI Taxonomy" id="79684"/>
    <lineage>
        <taxon>Eukaryota</taxon>
        <taxon>Metazoa</taxon>
        <taxon>Chordata</taxon>
        <taxon>Craniata</taxon>
        <taxon>Vertebrata</taxon>
        <taxon>Euteleostomi</taxon>
        <taxon>Mammalia</taxon>
        <taxon>Eutheria</taxon>
        <taxon>Euarchontoglires</taxon>
        <taxon>Glires</taxon>
        <taxon>Rodentia</taxon>
        <taxon>Myomorpha</taxon>
        <taxon>Muroidea</taxon>
        <taxon>Cricetidae</taxon>
        <taxon>Arvicolinae</taxon>
        <taxon>Microtus</taxon>
    </lineage>
</organism>
<dbReference type="Proteomes" id="UP000710432">
    <property type="component" value="Unassembled WGS sequence"/>
</dbReference>
<dbReference type="PANTHER" id="PTHR23037">
    <property type="entry name" value="CYTOKINE RECEPTOR"/>
    <property type="match status" value="1"/>
</dbReference>
<evidence type="ECO:0000256" key="11">
    <source>
        <dbReference type="SAM" id="MobiDB-lite"/>
    </source>
</evidence>
<dbReference type="Pfam" id="PF09238">
    <property type="entry name" value="IL4Ra_N"/>
    <property type="match status" value="1"/>
</dbReference>
<accession>A0A8J6FZE2</accession>
<dbReference type="InterPro" id="IPR003531">
    <property type="entry name" value="Hempt_rcpt_S_F1_CS"/>
</dbReference>
<evidence type="ECO:0000259" key="14">
    <source>
        <dbReference type="PROSITE" id="PS50853"/>
    </source>
</evidence>
<keyword evidence="8 15" id="KW-0675">Receptor</keyword>
<dbReference type="InterPro" id="IPR013783">
    <property type="entry name" value="Ig-like_fold"/>
</dbReference>
<evidence type="ECO:0000256" key="3">
    <source>
        <dbReference type="ARBA" id="ARBA00018975"/>
    </source>
</evidence>
<dbReference type="CDD" id="cd00063">
    <property type="entry name" value="FN3"/>
    <property type="match status" value="1"/>
</dbReference>
<feature type="domain" description="Fibronectin type-III" evidence="14">
    <location>
        <begin position="244"/>
        <end position="354"/>
    </location>
</feature>
<evidence type="ECO:0000256" key="1">
    <source>
        <dbReference type="ARBA" id="ARBA00004479"/>
    </source>
</evidence>
<dbReference type="GO" id="GO:0004896">
    <property type="term" value="F:cytokine receptor activity"/>
    <property type="evidence" value="ECO:0007669"/>
    <property type="project" value="InterPro"/>
</dbReference>
<dbReference type="PROSITE" id="PS01355">
    <property type="entry name" value="HEMATOPO_REC_S_F1"/>
    <property type="match status" value="1"/>
</dbReference>
<name>A0A8J6FZE2_MICOH</name>
<evidence type="ECO:0000256" key="9">
    <source>
        <dbReference type="ARBA" id="ARBA00023180"/>
    </source>
</evidence>
<feature type="region of interest" description="Disordered" evidence="11">
    <location>
        <begin position="589"/>
        <end position="663"/>
    </location>
</feature>
<dbReference type="GO" id="GO:0009897">
    <property type="term" value="C:external side of plasma membrane"/>
    <property type="evidence" value="ECO:0007669"/>
    <property type="project" value="TreeGrafter"/>
</dbReference>
<proteinExistence type="inferred from homology"/>
<dbReference type="SUPFAM" id="SSF49265">
    <property type="entry name" value="Fibronectin type III"/>
    <property type="match status" value="2"/>
</dbReference>
<evidence type="ECO:0000313" key="16">
    <source>
        <dbReference type="Proteomes" id="UP000710432"/>
    </source>
</evidence>
<dbReference type="GO" id="GO:0002532">
    <property type="term" value="P:production of molecular mediator involved in inflammatory response"/>
    <property type="evidence" value="ECO:0007669"/>
    <property type="project" value="InterPro"/>
</dbReference>
<evidence type="ECO:0000256" key="6">
    <source>
        <dbReference type="ARBA" id="ARBA00022989"/>
    </source>
</evidence>
<protein>
    <recommendedName>
        <fullName evidence="3">Interleukin-4 receptor subunit alpha</fullName>
    </recommendedName>
</protein>
<dbReference type="Gene3D" id="2.60.40.10">
    <property type="entry name" value="Immunoglobulins"/>
    <property type="match status" value="3"/>
</dbReference>
<evidence type="ECO:0000313" key="15">
    <source>
        <dbReference type="EMBL" id="KAH0503006.1"/>
    </source>
</evidence>
<keyword evidence="5 13" id="KW-0732">Signal</keyword>
<dbReference type="EMBL" id="JAATJU010025616">
    <property type="protein sequence ID" value="KAH0503006.1"/>
    <property type="molecule type" value="Genomic_DNA"/>
</dbReference>
<evidence type="ECO:0000256" key="7">
    <source>
        <dbReference type="ARBA" id="ARBA00023136"/>
    </source>
</evidence>
<comment type="caution">
    <text evidence="15">The sequence shown here is derived from an EMBL/GenBank/DDBJ whole genome shotgun (WGS) entry which is preliminary data.</text>
</comment>
<comment type="similarity">
    <text evidence="2">Belongs to the type I cytokine receptor family. Type 4 subfamily.</text>
</comment>
<dbReference type="PROSITE" id="PS50853">
    <property type="entry name" value="FN3"/>
    <property type="match status" value="1"/>
</dbReference>
<keyword evidence="6 12" id="KW-1133">Transmembrane helix</keyword>
<dbReference type="PANTHER" id="PTHR23037:SF7">
    <property type="entry name" value="INTERLEUKIN-21 RECEPTOR"/>
    <property type="match status" value="1"/>
</dbReference>
<evidence type="ECO:0000256" key="12">
    <source>
        <dbReference type="SAM" id="Phobius"/>
    </source>
</evidence>
<keyword evidence="7 12" id="KW-0472">Membrane</keyword>
<dbReference type="InterPro" id="IPR036116">
    <property type="entry name" value="FN3_sf"/>
</dbReference>